<dbReference type="HOGENOM" id="CLU_2668970_0_0_11"/>
<sequence length="75" mass="7866">MQCSPLLRRPGSWWDEQARFLAAGALAAAGLALVPPAEACGDEPAGVCQPAEGQTLSRGSQVTVNGWEVEAEETR</sequence>
<dbReference type="Proteomes" id="UP000002247">
    <property type="component" value="Chromosome"/>
</dbReference>
<evidence type="ECO:0000313" key="1">
    <source>
        <dbReference type="EMBL" id="ADG98115.1"/>
    </source>
</evidence>
<keyword evidence="2" id="KW-1185">Reference proteome</keyword>
<organism evidence="1 2">
    <name type="scientific">Segniliparus rotundus (strain ATCC BAA-972 / CDC 1076 / CIP 108378 / DSM 44985 / JCM 13578)</name>
    <dbReference type="NCBI Taxonomy" id="640132"/>
    <lineage>
        <taxon>Bacteria</taxon>
        <taxon>Bacillati</taxon>
        <taxon>Actinomycetota</taxon>
        <taxon>Actinomycetes</taxon>
        <taxon>Mycobacteriales</taxon>
        <taxon>Segniliparaceae</taxon>
        <taxon>Segniliparus</taxon>
    </lineage>
</organism>
<proteinExistence type="predicted"/>
<accession>D6Z835</accession>
<gene>
    <name evidence="1" type="ordered locus">Srot_1654</name>
</gene>
<evidence type="ECO:0000313" key="2">
    <source>
        <dbReference type="Proteomes" id="UP000002247"/>
    </source>
</evidence>
<name>D6Z835_SEGRD</name>
<dbReference type="STRING" id="640132.Srot_1654"/>
<protein>
    <submittedName>
        <fullName evidence="1">Uncharacterized protein</fullName>
    </submittedName>
</protein>
<dbReference type="AlphaFoldDB" id="D6Z835"/>
<reference evidence="1 2" key="1">
    <citation type="journal article" date="2010" name="Stand. Genomic Sci.">
        <title>Complete genome sequence of Segniliparus rotundus type strain (CDC 1076).</title>
        <authorList>
            <person name="Sikorski J."/>
            <person name="Lapidus A."/>
            <person name="Copeland A."/>
            <person name="Misra M."/>
            <person name="Glavina Del Rio T."/>
            <person name="Nolan M."/>
            <person name="Lucas S."/>
            <person name="Chen F."/>
            <person name="Tice H."/>
            <person name="Cheng J.F."/>
            <person name="Jando M."/>
            <person name="Schneider S."/>
            <person name="Bruce D."/>
            <person name="Goodwin L."/>
            <person name="Pitluck S."/>
            <person name="Liolios K."/>
            <person name="Mikhailova N."/>
            <person name="Pati A."/>
            <person name="Ivanova N."/>
            <person name="Mavromatis K."/>
            <person name="Chen A."/>
            <person name="Palaniappan K."/>
            <person name="Chertkov O."/>
            <person name="Land M."/>
            <person name="Hauser L."/>
            <person name="Chang Y.J."/>
            <person name="Jeffries C.D."/>
            <person name="Brettin T."/>
            <person name="Detter J.C."/>
            <person name="Han C."/>
            <person name="Rohde M."/>
            <person name="Goker M."/>
            <person name="Bristow J."/>
            <person name="Eisen J.A."/>
            <person name="Markowitz V."/>
            <person name="Hugenholtz P."/>
            <person name="Kyrpides N.C."/>
            <person name="Klenk H.P."/>
        </authorList>
    </citation>
    <scope>NUCLEOTIDE SEQUENCE [LARGE SCALE GENOMIC DNA]</scope>
    <source>
        <strain evidence="2">ATCC BAA-972 / CDC 1076 / CIP 108378 / DSM 44985 / JCM 13578</strain>
    </source>
</reference>
<dbReference type="KEGG" id="srt:Srot_1654"/>
<dbReference type="EMBL" id="CP001958">
    <property type="protein sequence ID" value="ADG98115.1"/>
    <property type="molecule type" value="Genomic_DNA"/>
</dbReference>